<dbReference type="PROSITE" id="PS50103">
    <property type="entry name" value="ZF_C3H1"/>
    <property type="match status" value="2"/>
</dbReference>
<feature type="region of interest" description="Disordered" evidence="11">
    <location>
        <begin position="761"/>
        <end position="783"/>
    </location>
</feature>
<dbReference type="SMART" id="SM00380">
    <property type="entry name" value="AP2"/>
    <property type="match status" value="1"/>
</dbReference>
<evidence type="ECO:0000256" key="8">
    <source>
        <dbReference type="ARBA" id="ARBA00023242"/>
    </source>
</evidence>
<dbReference type="SUPFAM" id="SSF55174">
    <property type="entry name" value="Alpha-L RNA-binding motif"/>
    <property type="match status" value="3"/>
</dbReference>
<dbReference type="PROSITE" id="PS50158">
    <property type="entry name" value="ZF_CCHC"/>
    <property type="match status" value="1"/>
</dbReference>
<keyword evidence="7" id="KW-0804">Transcription</keyword>
<evidence type="ECO:0000256" key="9">
    <source>
        <dbReference type="PROSITE-ProRule" id="PRU00182"/>
    </source>
</evidence>
<dbReference type="InterPro" id="IPR036986">
    <property type="entry name" value="S4_RNA-bd_sf"/>
</dbReference>
<protein>
    <submittedName>
        <fullName evidence="14">Uncharacterized protein</fullName>
    </submittedName>
</protein>
<dbReference type="SUPFAM" id="SSF57756">
    <property type="entry name" value="Retrovirus zinc finger-like domains"/>
    <property type="match status" value="1"/>
</dbReference>
<evidence type="ECO:0000256" key="11">
    <source>
        <dbReference type="SAM" id="MobiDB-lite"/>
    </source>
</evidence>
<organism evidence="14 15">
    <name type="scientific">Emiliania huxleyi (strain CCMP1516)</name>
    <dbReference type="NCBI Taxonomy" id="280463"/>
    <lineage>
        <taxon>Eukaryota</taxon>
        <taxon>Haptista</taxon>
        <taxon>Haptophyta</taxon>
        <taxon>Prymnesiophyceae</taxon>
        <taxon>Isochrysidales</taxon>
        <taxon>Noelaerhabdaceae</taxon>
        <taxon>Emiliania</taxon>
    </lineage>
</organism>
<dbReference type="InterPro" id="IPR016177">
    <property type="entry name" value="DNA-bd_dom_sf"/>
</dbReference>
<evidence type="ECO:0000256" key="10">
    <source>
        <dbReference type="PROSITE-ProRule" id="PRU00723"/>
    </source>
</evidence>
<dbReference type="InterPro" id="IPR001878">
    <property type="entry name" value="Znf_CCHC"/>
</dbReference>
<keyword evidence="2 10" id="KW-0479">Metal-binding</keyword>
<dbReference type="GO" id="GO:0003729">
    <property type="term" value="F:mRNA binding"/>
    <property type="evidence" value="ECO:0007669"/>
    <property type="project" value="UniProtKB-ARBA"/>
</dbReference>
<dbReference type="Pfam" id="PF13696">
    <property type="entry name" value="zf-CCHC_2"/>
    <property type="match status" value="2"/>
</dbReference>
<feature type="compositionally biased region" description="Basic and acidic residues" evidence="11">
    <location>
        <begin position="761"/>
        <end position="771"/>
    </location>
</feature>
<dbReference type="InterPro" id="IPR025829">
    <property type="entry name" value="Zn_knuckle_CX2CX3GHX4C"/>
</dbReference>
<dbReference type="KEGG" id="ehx:EMIHUDRAFT_240993"/>
<feature type="domain" description="C3H1-type" evidence="12">
    <location>
        <begin position="300"/>
        <end position="328"/>
    </location>
</feature>
<evidence type="ECO:0000256" key="5">
    <source>
        <dbReference type="ARBA" id="ARBA00023015"/>
    </source>
</evidence>
<evidence type="ECO:0000313" key="15">
    <source>
        <dbReference type="Proteomes" id="UP000013827"/>
    </source>
</evidence>
<reference evidence="14" key="2">
    <citation type="submission" date="2024-10" db="UniProtKB">
        <authorList>
            <consortium name="EnsemblProtists"/>
        </authorList>
    </citation>
    <scope>IDENTIFICATION</scope>
</reference>
<dbReference type="GO" id="GO:0008270">
    <property type="term" value="F:zinc ion binding"/>
    <property type="evidence" value="ECO:0007669"/>
    <property type="project" value="UniProtKB-KW"/>
</dbReference>
<dbReference type="EnsemblProtists" id="EOD21553">
    <property type="protein sequence ID" value="EOD21553"/>
    <property type="gene ID" value="EMIHUDRAFT_240993"/>
</dbReference>
<keyword evidence="6" id="KW-0238">DNA-binding</keyword>
<evidence type="ECO:0000256" key="3">
    <source>
        <dbReference type="ARBA" id="ARBA00022771"/>
    </source>
</evidence>
<reference evidence="15" key="1">
    <citation type="journal article" date="2013" name="Nature">
        <title>Pan genome of the phytoplankton Emiliania underpins its global distribution.</title>
        <authorList>
            <person name="Read B.A."/>
            <person name="Kegel J."/>
            <person name="Klute M.J."/>
            <person name="Kuo A."/>
            <person name="Lefebvre S.C."/>
            <person name="Maumus F."/>
            <person name="Mayer C."/>
            <person name="Miller J."/>
            <person name="Monier A."/>
            <person name="Salamov A."/>
            <person name="Young J."/>
            <person name="Aguilar M."/>
            <person name="Claverie J.M."/>
            <person name="Frickenhaus S."/>
            <person name="Gonzalez K."/>
            <person name="Herman E.K."/>
            <person name="Lin Y.C."/>
            <person name="Napier J."/>
            <person name="Ogata H."/>
            <person name="Sarno A.F."/>
            <person name="Shmutz J."/>
            <person name="Schroeder D."/>
            <person name="de Vargas C."/>
            <person name="Verret F."/>
            <person name="von Dassow P."/>
            <person name="Valentin K."/>
            <person name="Van de Peer Y."/>
            <person name="Wheeler G."/>
            <person name="Dacks J.B."/>
            <person name="Delwiche C.F."/>
            <person name="Dyhrman S.T."/>
            <person name="Glockner G."/>
            <person name="John U."/>
            <person name="Richards T."/>
            <person name="Worden A.Z."/>
            <person name="Zhang X."/>
            <person name="Grigoriev I.V."/>
            <person name="Allen A.E."/>
            <person name="Bidle K."/>
            <person name="Borodovsky M."/>
            <person name="Bowler C."/>
            <person name="Brownlee C."/>
            <person name="Cock J.M."/>
            <person name="Elias M."/>
            <person name="Gladyshev V.N."/>
            <person name="Groth M."/>
            <person name="Guda C."/>
            <person name="Hadaegh A."/>
            <person name="Iglesias-Rodriguez M.D."/>
            <person name="Jenkins J."/>
            <person name="Jones B.M."/>
            <person name="Lawson T."/>
            <person name="Leese F."/>
            <person name="Lindquist E."/>
            <person name="Lobanov A."/>
            <person name="Lomsadze A."/>
            <person name="Malik S.B."/>
            <person name="Marsh M.E."/>
            <person name="Mackinder L."/>
            <person name="Mock T."/>
            <person name="Mueller-Roeber B."/>
            <person name="Pagarete A."/>
            <person name="Parker M."/>
            <person name="Probert I."/>
            <person name="Quesneville H."/>
            <person name="Raines C."/>
            <person name="Rensing S.A."/>
            <person name="Riano-Pachon D.M."/>
            <person name="Richier S."/>
            <person name="Rokitta S."/>
            <person name="Shiraiwa Y."/>
            <person name="Soanes D.M."/>
            <person name="van der Giezen M."/>
            <person name="Wahlund T.M."/>
            <person name="Williams B."/>
            <person name="Wilson W."/>
            <person name="Wolfe G."/>
            <person name="Wurch L.L."/>
        </authorList>
    </citation>
    <scope>NUCLEOTIDE SEQUENCE</scope>
</reference>
<dbReference type="eggNOG" id="KOG1677">
    <property type="taxonomic scope" value="Eukaryota"/>
</dbReference>
<dbReference type="PaxDb" id="2903-EOD21553"/>
<feature type="zinc finger region" description="C3H1-type" evidence="10">
    <location>
        <begin position="300"/>
        <end position="328"/>
    </location>
</feature>
<dbReference type="InterPro" id="IPR000571">
    <property type="entry name" value="Znf_CCCH"/>
</dbReference>
<dbReference type="CDD" id="cd00165">
    <property type="entry name" value="S4"/>
    <property type="match status" value="2"/>
</dbReference>
<feature type="zinc finger region" description="C3H1-type" evidence="10">
    <location>
        <begin position="360"/>
        <end position="388"/>
    </location>
</feature>
<dbReference type="GO" id="GO:0005634">
    <property type="term" value="C:nucleus"/>
    <property type="evidence" value="ECO:0007669"/>
    <property type="project" value="UniProtKB-SubCell"/>
</dbReference>
<comment type="subcellular location">
    <subcellularLocation>
        <location evidence="1">Nucleus</location>
    </subcellularLocation>
</comment>
<dbReference type="FunFam" id="4.10.1000.10:FF:000003">
    <property type="entry name" value="Zinc finger CCCH domain-containing protein"/>
    <property type="match status" value="1"/>
</dbReference>
<evidence type="ECO:0000256" key="7">
    <source>
        <dbReference type="ARBA" id="ARBA00023163"/>
    </source>
</evidence>
<feature type="domain" description="CCHC-type" evidence="13">
    <location>
        <begin position="567"/>
        <end position="581"/>
    </location>
</feature>
<keyword evidence="8" id="KW-0539">Nucleus</keyword>
<name>A0A0D3JDG8_EMIH1</name>
<keyword evidence="3 10" id="KW-0863">Zinc-finger</keyword>
<dbReference type="SMART" id="SM00363">
    <property type="entry name" value="S4"/>
    <property type="match status" value="3"/>
</dbReference>
<dbReference type="InterPro" id="IPR019496">
    <property type="entry name" value="NUFIP1_cons_dom"/>
</dbReference>
<keyword evidence="9" id="KW-0694">RNA-binding</keyword>
<dbReference type="InterPro" id="IPR036955">
    <property type="entry name" value="AP2/ERF_dom_sf"/>
</dbReference>
<evidence type="ECO:0000256" key="4">
    <source>
        <dbReference type="ARBA" id="ARBA00022833"/>
    </source>
</evidence>
<dbReference type="InterPro" id="IPR036855">
    <property type="entry name" value="Znf_CCCH_sf"/>
</dbReference>
<evidence type="ECO:0000256" key="2">
    <source>
        <dbReference type="ARBA" id="ARBA00022723"/>
    </source>
</evidence>
<dbReference type="HOGENOM" id="CLU_343117_0_0_1"/>
<dbReference type="Gene3D" id="4.10.60.10">
    <property type="entry name" value="Zinc finger, CCHC-type"/>
    <property type="match status" value="2"/>
</dbReference>
<dbReference type="InterPro" id="IPR050974">
    <property type="entry name" value="Plant_ZF_CCCH"/>
</dbReference>
<dbReference type="GO" id="GO:0003700">
    <property type="term" value="F:DNA-binding transcription factor activity"/>
    <property type="evidence" value="ECO:0007669"/>
    <property type="project" value="InterPro"/>
</dbReference>
<dbReference type="SMART" id="SM00356">
    <property type="entry name" value="ZnF_C3H1"/>
    <property type="match status" value="2"/>
</dbReference>
<dbReference type="Pfam" id="PF00642">
    <property type="entry name" value="zf-CCCH"/>
    <property type="match status" value="2"/>
</dbReference>
<dbReference type="InterPro" id="IPR002942">
    <property type="entry name" value="S4_RNA-bd"/>
</dbReference>
<dbReference type="SUPFAM" id="SSF54171">
    <property type="entry name" value="DNA-binding domain"/>
    <property type="match status" value="1"/>
</dbReference>
<evidence type="ECO:0000259" key="13">
    <source>
        <dbReference type="PROSITE" id="PS50158"/>
    </source>
</evidence>
<dbReference type="GeneID" id="17267102"/>
<evidence type="ECO:0000313" key="14">
    <source>
        <dbReference type="EnsemblProtists" id="EOD21553"/>
    </source>
</evidence>
<proteinExistence type="predicted"/>
<evidence type="ECO:0000259" key="12">
    <source>
        <dbReference type="PROSITE" id="PS50103"/>
    </source>
</evidence>
<dbReference type="GO" id="GO:0003677">
    <property type="term" value="F:DNA binding"/>
    <property type="evidence" value="ECO:0007669"/>
    <property type="project" value="UniProtKB-KW"/>
</dbReference>
<accession>A0A0D3JDG8</accession>
<dbReference type="SUPFAM" id="SSF90229">
    <property type="entry name" value="CCCH zinc finger"/>
    <property type="match status" value="2"/>
</dbReference>
<keyword evidence="15" id="KW-1185">Reference proteome</keyword>
<sequence length="906" mass="97336">MAEVEAPLPLLTFLAEVVGPLGAPFWPADYSKRAASESTAAASSSASHADSVAALIGKASSGQAKVGQGLCRVDDLLVQRGHCKTKKDAKQLIKAGHVRGAGYVTHKGGSVGWSQSGAELKDASQRLPLNARLALSPDGQQLVRILAAGTEMREQQRKAEEEQEQLMAPSRSLPNSVLAEIVAETRAEPPVEAERKSFEAEIVAMIRAGGGRAVPFNELLPRHRTHYQLPEQLRLQDLGCKSKSSTGYRGVFKDSGRFGARCSVDGKDVYLGCFDTAVEAAVAYTRAAEAPLNSLGLPLRPGASPCAFYVQHGACRFGSRCRYNHPEPTQLRQIETLERQMLRPGWSPQKTDQRRPAENLFKTRVCRNWERDGTCADGANCRFAHGERELRALAREPPPRLWRVDYLLVQHGHCKNKEDAKQLVKAGRVRTGLRGEVVKAPGQKLPGDARLAVTPDGQQLVGILDAGPAALKPAPACVVCGMQGVIASHHIRDCPAVAAAGSDAAQEQLIEQSRAQRKAVQQRVVNLLVARGLCSSKSAASKAIKEGRVTSGGETITVMVPPTGYLCHNCRQPGHWIGDCPLPRQSKRPRDDEMCSSPGHFIADCPLAPRERAAERPPPPAGYVCRKCNQSGHWVELCQLRGHHNPASAVPPVTPSAGGGRGGGSKFWRTYILPLVDNPMGEGAMVAHLAAHSAACSGTESAEVGRDVAEALEEAEEAATLGTGGGGGIAAPRLETPEEISAWQEARRTNWPTRANIKRKAEEARAAEEPMRVAAGGESGRPVPVPVPVAGGDSRPFDVPDDWQQERASNAAATTTATSHGLPPPPAPWVDATSEYTFSDGSRVAAVSGGPPLPLPLSAGPDARGAVADEAWRPQWQQQQMQMQWQQWRRHADRLWLLRALSQIAY</sequence>
<dbReference type="InterPro" id="IPR036875">
    <property type="entry name" value="Znf_CCHC_sf"/>
</dbReference>
<dbReference type="PROSITE" id="PS50889">
    <property type="entry name" value="S4"/>
    <property type="match status" value="2"/>
</dbReference>
<evidence type="ECO:0000256" key="6">
    <source>
        <dbReference type="ARBA" id="ARBA00023125"/>
    </source>
</evidence>
<dbReference type="SMART" id="SM00343">
    <property type="entry name" value="ZnF_C2HC"/>
    <property type="match status" value="4"/>
</dbReference>
<dbReference type="Gene3D" id="3.30.730.10">
    <property type="entry name" value="AP2/ERF domain"/>
    <property type="match status" value="1"/>
</dbReference>
<dbReference type="InterPro" id="IPR001471">
    <property type="entry name" value="AP2/ERF_dom"/>
</dbReference>
<dbReference type="Pfam" id="PF01479">
    <property type="entry name" value="S4"/>
    <property type="match status" value="1"/>
</dbReference>
<keyword evidence="5" id="KW-0805">Transcription regulation</keyword>
<feature type="region of interest" description="Disordered" evidence="11">
    <location>
        <begin position="806"/>
        <end position="826"/>
    </location>
</feature>
<dbReference type="Proteomes" id="UP000013827">
    <property type="component" value="Unassembled WGS sequence"/>
</dbReference>
<keyword evidence="4 10" id="KW-0862">Zinc</keyword>
<dbReference type="Gene3D" id="3.10.290.10">
    <property type="entry name" value="RNA-binding S4 domain"/>
    <property type="match status" value="3"/>
</dbReference>
<dbReference type="PANTHER" id="PTHR12506">
    <property type="entry name" value="PROTEIN PHOSPHATASE RELATED"/>
    <property type="match status" value="1"/>
</dbReference>
<dbReference type="PANTHER" id="PTHR12506:SF50">
    <property type="entry name" value="ZINC FINGER CCCH DOMAIN-CONTAINING PROTEIN 26"/>
    <property type="match status" value="1"/>
</dbReference>
<dbReference type="Gene3D" id="4.10.1000.10">
    <property type="entry name" value="Zinc finger, CCCH-type"/>
    <property type="match status" value="2"/>
</dbReference>
<dbReference type="STRING" id="2903.R1CFQ0"/>
<dbReference type="AlphaFoldDB" id="A0A0D3JDG8"/>
<dbReference type="Pfam" id="PF10453">
    <property type="entry name" value="NUFIP1"/>
    <property type="match status" value="1"/>
</dbReference>
<evidence type="ECO:0000256" key="1">
    <source>
        <dbReference type="ARBA" id="ARBA00004123"/>
    </source>
</evidence>
<dbReference type="RefSeq" id="XP_005773982.1">
    <property type="nucleotide sequence ID" value="XM_005773925.1"/>
</dbReference>
<feature type="domain" description="C3H1-type" evidence="12">
    <location>
        <begin position="360"/>
        <end position="388"/>
    </location>
</feature>